<evidence type="ECO:0000256" key="22">
    <source>
        <dbReference type="ARBA" id="ARBA00049464"/>
    </source>
</evidence>
<evidence type="ECO:0000256" key="19">
    <source>
        <dbReference type="ARBA" id="ARBA00045782"/>
    </source>
</evidence>
<dbReference type="InterPro" id="IPR029019">
    <property type="entry name" value="HEX_eukaryotic_N"/>
</dbReference>
<reference evidence="28 29" key="1">
    <citation type="submission" date="2009-03" db="EMBL/GenBank/DDBJ databases">
        <authorList>
            <person name="Warren W."/>
            <person name="Ye L."/>
            <person name="Minx P."/>
            <person name="Worley K."/>
            <person name="Gibbs R."/>
            <person name="Wilson R.K."/>
        </authorList>
    </citation>
    <scope>NUCLEOTIDE SEQUENCE [LARGE SCALE GENOMIC DNA]</scope>
</reference>
<keyword evidence="12" id="KW-0326">Glycosidase</keyword>
<dbReference type="EC" id="3.2.1.52" evidence="4"/>
<comment type="catalytic activity">
    <reaction evidence="1">
        <text>Hydrolysis of terminal non-reducing N-acetyl-D-hexosamine residues in N-acetyl-beta-D-hexosaminides.</text>
        <dbReference type="EC" id="3.2.1.52"/>
    </reaction>
</comment>
<dbReference type="Pfam" id="PF14845">
    <property type="entry name" value="Glycohydro_20b2"/>
    <property type="match status" value="1"/>
</dbReference>
<dbReference type="GO" id="GO:0019915">
    <property type="term" value="P:lipid storage"/>
    <property type="evidence" value="ECO:0007669"/>
    <property type="project" value="Ensembl"/>
</dbReference>
<dbReference type="GO" id="GO:0005975">
    <property type="term" value="P:carbohydrate metabolic process"/>
    <property type="evidence" value="ECO:0007669"/>
    <property type="project" value="InterPro"/>
</dbReference>
<comment type="catalytic activity">
    <reaction evidence="21">
        <text>N-acetyl-beta-D-galactosaminyl-(1-&gt;4)-beta-D-3-sulfogalactosyl-(1-&gt;4)-beta-D-glucosyl-(1&lt;-&gt;1')-ceramide + H2O = a beta-D-3-sulfogalactosyl-(1-&gt;4)-beta-D-glucosyl-(1&lt;-&gt;1')-ceramide + N-acetyl-beta-D-galactosamine</text>
        <dbReference type="Rhea" id="RHEA:48276"/>
        <dbReference type="ChEBI" id="CHEBI:15377"/>
        <dbReference type="ChEBI" id="CHEBI:28497"/>
        <dbReference type="ChEBI" id="CHEBI:90163"/>
        <dbReference type="ChEBI" id="CHEBI:90164"/>
    </reaction>
    <physiologicalReaction direction="left-to-right" evidence="21">
        <dbReference type="Rhea" id="RHEA:48277"/>
    </physiologicalReaction>
</comment>
<dbReference type="PANTHER" id="PTHR22600:SF39">
    <property type="entry name" value="BETA-HEXOSAMINIDASE SUBUNIT ALPHA"/>
    <property type="match status" value="1"/>
</dbReference>
<dbReference type="GO" id="GO:0007628">
    <property type="term" value="P:adult walking behavior"/>
    <property type="evidence" value="ECO:0007669"/>
    <property type="project" value="Ensembl"/>
</dbReference>
<keyword evidence="25" id="KW-1133">Transmembrane helix</keyword>
<evidence type="ECO:0000256" key="4">
    <source>
        <dbReference type="ARBA" id="ARBA00012663"/>
    </source>
</evidence>
<keyword evidence="11" id="KW-0458">Lysosome</keyword>
<dbReference type="GO" id="GO:0005829">
    <property type="term" value="C:cytosol"/>
    <property type="evidence" value="ECO:0007669"/>
    <property type="project" value="Ensembl"/>
</dbReference>
<dbReference type="Pfam" id="PF00728">
    <property type="entry name" value="Glyco_hydro_20"/>
    <property type="match status" value="1"/>
</dbReference>
<evidence type="ECO:0000256" key="15">
    <source>
        <dbReference type="ARBA" id="ARBA00041405"/>
    </source>
</evidence>
<dbReference type="GeneTree" id="ENSGT00390000008107"/>
<feature type="region of interest" description="Disordered" evidence="24">
    <location>
        <begin position="613"/>
        <end position="640"/>
    </location>
</feature>
<dbReference type="GO" id="GO:0030214">
    <property type="term" value="P:hyaluronan catabolic process"/>
    <property type="evidence" value="ECO:0007669"/>
    <property type="project" value="Ensembl"/>
</dbReference>
<dbReference type="FunFam" id="3.20.20.80:FF:000049">
    <property type="entry name" value="Beta-hexosaminidase A"/>
    <property type="match status" value="1"/>
</dbReference>
<accession>A0A8I3W4R4</accession>
<comment type="subcellular location">
    <subcellularLocation>
        <location evidence="2">Lysosome</location>
    </subcellularLocation>
</comment>
<dbReference type="SUPFAM" id="SSF51445">
    <property type="entry name" value="(Trans)glycosidases"/>
    <property type="match status" value="1"/>
</dbReference>
<organism evidence="28 29">
    <name type="scientific">Callithrix jacchus</name>
    <name type="common">White-tufted-ear marmoset</name>
    <name type="synonym">Simia Jacchus</name>
    <dbReference type="NCBI Taxonomy" id="9483"/>
    <lineage>
        <taxon>Eukaryota</taxon>
        <taxon>Metazoa</taxon>
        <taxon>Chordata</taxon>
        <taxon>Craniata</taxon>
        <taxon>Vertebrata</taxon>
        <taxon>Euteleostomi</taxon>
        <taxon>Mammalia</taxon>
        <taxon>Eutheria</taxon>
        <taxon>Euarchontoglires</taxon>
        <taxon>Primates</taxon>
        <taxon>Haplorrhini</taxon>
        <taxon>Platyrrhini</taxon>
        <taxon>Cebidae</taxon>
        <taxon>Callitrichinae</taxon>
        <taxon>Callithrix</taxon>
        <taxon>Callithrix</taxon>
    </lineage>
</organism>
<reference evidence="28" key="2">
    <citation type="submission" date="2025-08" db="UniProtKB">
        <authorList>
            <consortium name="Ensembl"/>
        </authorList>
    </citation>
    <scope>IDENTIFICATION</scope>
</reference>
<dbReference type="GO" id="GO:0042582">
    <property type="term" value="C:azurophil granule"/>
    <property type="evidence" value="ECO:0007669"/>
    <property type="project" value="Ensembl"/>
</dbReference>
<comment type="catalytic activity">
    <reaction evidence="13">
        <text>beta-D-GalNAc-(1-&gt;4)-alpha-L-IdoA-(1-&gt;3)-beta-D-GalNAc-4-sulfate-(1-&gt;4)-alpha-L-IdoA-(1-&gt;3)-D-GalNAc-4-sulfate + H2O = alpha-L-IdoA-(1-&gt;3)-beta-D-GalNAc-4-sulfate-(1-&gt;4)-alpha-L-IdoA-(1-&gt;3)-D-GalNAc-4-sulfate + N-acetyl-D-galactosamine</text>
        <dbReference type="Rhea" id="RHEA:64372"/>
        <dbReference type="ChEBI" id="CHEBI:15377"/>
        <dbReference type="ChEBI" id="CHEBI:28037"/>
        <dbReference type="ChEBI" id="CHEBI:152565"/>
        <dbReference type="ChEBI" id="CHEBI:152566"/>
    </reaction>
    <physiologicalReaction direction="left-to-right" evidence="13">
        <dbReference type="Rhea" id="RHEA:64373"/>
    </physiologicalReaction>
</comment>
<reference evidence="28" key="3">
    <citation type="submission" date="2025-09" db="UniProtKB">
        <authorList>
            <consortium name="Ensembl"/>
        </authorList>
    </citation>
    <scope>IDENTIFICATION</scope>
</reference>
<dbReference type="InterPro" id="IPR025705">
    <property type="entry name" value="Beta_hexosaminidase_sua/sub"/>
</dbReference>
<proteinExistence type="inferred from homology"/>
<evidence type="ECO:0000256" key="1">
    <source>
        <dbReference type="ARBA" id="ARBA00001231"/>
    </source>
</evidence>
<feature type="compositionally biased region" description="Low complexity" evidence="24">
    <location>
        <begin position="18"/>
        <end position="28"/>
    </location>
</feature>
<evidence type="ECO:0000256" key="17">
    <source>
        <dbReference type="ARBA" id="ARBA00043767"/>
    </source>
</evidence>
<dbReference type="GO" id="GO:0050884">
    <property type="term" value="P:neuromuscular process controlling posture"/>
    <property type="evidence" value="ECO:0007669"/>
    <property type="project" value="Ensembl"/>
</dbReference>
<dbReference type="CDD" id="cd06562">
    <property type="entry name" value="GH20_HexA_HexB-like"/>
    <property type="match status" value="1"/>
</dbReference>
<dbReference type="FunFam" id="3.30.379.10:FF:000001">
    <property type="entry name" value="Beta-hexosaminidase subunit beta"/>
    <property type="match status" value="1"/>
</dbReference>
<evidence type="ECO:0000256" key="12">
    <source>
        <dbReference type="ARBA" id="ARBA00023295"/>
    </source>
</evidence>
<dbReference type="Gene3D" id="3.30.379.10">
    <property type="entry name" value="Chitobiase/beta-hexosaminidase domain 2-like"/>
    <property type="match status" value="1"/>
</dbReference>
<evidence type="ECO:0000256" key="3">
    <source>
        <dbReference type="ARBA" id="ARBA00006285"/>
    </source>
</evidence>
<evidence type="ECO:0000256" key="11">
    <source>
        <dbReference type="ARBA" id="ARBA00023228"/>
    </source>
</evidence>
<dbReference type="InterPro" id="IPR029018">
    <property type="entry name" value="Hex-like_dom2"/>
</dbReference>
<keyword evidence="10" id="KW-0325">Glycoprotein</keyword>
<name>A0A8I3W4R4_CALJA</name>
<evidence type="ECO:0000256" key="6">
    <source>
        <dbReference type="ARBA" id="ARBA00022801"/>
    </source>
</evidence>
<keyword evidence="9" id="KW-1015">Disulfide bond</keyword>
<dbReference type="SUPFAM" id="SSF55545">
    <property type="entry name" value="beta-N-acetylhexosaminidase-like domain"/>
    <property type="match status" value="1"/>
</dbReference>
<feature type="compositionally biased region" description="Polar residues" evidence="24">
    <location>
        <begin position="614"/>
        <end position="634"/>
    </location>
</feature>
<dbReference type="GO" id="GO:0007605">
    <property type="term" value="P:sensory perception of sound"/>
    <property type="evidence" value="ECO:0007669"/>
    <property type="project" value="Ensembl"/>
</dbReference>
<dbReference type="GO" id="GO:0001501">
    <property type="term" value="P:skeletal system development"/>
    <property type="evidence" value="ECO:0007669"/>
    <property type="project" value="Ensembl"/>
</dbReference>
<feature type="active site" description="Proton donor" evidence="23">
    <location>
        <position position="391"/>
    </location>
</feature>
<evidence type="ECO:0000256" key="2">
    <source>
        <dbReference type="ARBA" id="ARBA00004371"/>
    </source>
</evidence>
<dbReference type="PRINTS" id="PR00738">
    <property type="entry name" value="GLHYDRLASE20"/>
</dbReference>
<feature type="region of interest" description="Disordered" evidence="24">
    <location>
        <begin position="1"/>
        <end position="65"/>
    </location>
</feature>
<dbReference type="Gene3D" id="3.20.20.80">
    <property type="entry name" value="Glycosidases"/>
    <property type="match status" value="1"/>
</dbReference>
<dbReference type="GO" id="GO:0016020">
    <property type="term" value="C:membrane"/>
    <property type="evidence" value="ECO:0007669"/>
    <property type="project" value="Ensembl"/>
</dbReference>
<dbReference type="PANTHER" id="PTHR22600">
    <property type="entry name" value="BETA-HEXOSAMINIDASE"/>
    <property type="match status" value="1"/>
</dbReference>
<dbReference type="GO" id="GO:0007040">
    <property type="term" value="P:lysosome organization"/>
    <property type="evidence" value="ECO:0007669"/>
    <property type="project" value="Ensembl"/>
</dbReference>
<dbReference type="GO" id="GO:0048667">
    <property type="term" value="P:cell morphogenesis involved in neuron differentiation"/>
    <property type="evidence" value="ECO:0007669"/>
    <property type="project" value="Ensembl"/>
</dbReference>
<evidence type="ECO:0000313" key="29">
    <source>
        <dbReference type="Proteomes" id="UP000008225"/>
    </source>
</evidence>
<dbReference type="GO" id="GO:0046982">
    <property type="term" value="F:protein heterodimerization activity"/>
    <property type="evidence" value="ECO:0007669"/>
    <property type="project" value="Ensembl"/>
</dbReference>
<gene>
    <name evidence="28" type="primary">HEXA</name>
</gene>
<evidence type="ECO:0000256" key="8">
    <source>
        <dbReference type="ARBA" id="ARBA00023145"/>
    </source>
</evidence>
<comment type="catalytic activity">
    <reaction evidence="22">
        <text>N-acetyl-beta-D-6-sulfogalactosaminyl-(1-&gt;4)-alpha-L-iduronyl-(1-&gt;3)-N-acetyl-D-6-sulfogalactosamine + H2O = alpha-L-iduronyl-(1-&gt;3)-N-acetyl-D-6-sulfogalactosamine + N-acetyl-D-6-sulfogalactosamine</text>
        <dbReference type="Rhea" id="RHEA:64384"/>
        <dbReference type="ChEBI" id="CHEBI:15377"/>
        <dbReference type="ChEBI" id="CHEBI:152567"/>
        <dbReference type="ChEBI" id="CHEBI:152568"/>
        <dbReference type="ChEBI" id="CHEBI:153064"/>
    </reaction>
    <physiologicalReaction direction="left-to-right" evidence="22">
        <dbReference type="Rhea" id="RHEA:64385"/>
    </physiologicalReaction>
</comment>
<dbReference type="GeneID" id="100414672"/>
<evidence type="ECO:0000256" key="16">
    <source>
        <dbReference type="ARBA" id="ARBA00043190"/>
    </source>
</evidence>
<dbReference type="AlphaFoldDB" id="A0A8I3W4R4"/>
<dbReference type="GO" id="GO:0004563">
    <property type="term" value="F:beta-N-acetylhexosaminidase activity"/>
    <property type="evidence" value="ECO:0007669"/>
    <property type="project" value="UniProtKB-EC"/>
</dbReference>
<feature type="domain" description="Glycoside hydrolase family 20 catalytic" evidence="26">
    <location>
        <begin position="235"/>
        <end position="555"/>
    </location>
</feature>
<evidence type="ECO:0000313" key="28">
    <source>
        <dbReference type="Ensembl" id="ENSCJAP00000081514.1"/>
    </source>
</evidence>
<evidence type="ECO:0000256" key="18">
    <source>
        <dbReference type="ARBA" id="ARBA00043827"/>
    </source>
</evidence>
<dbReference type="GO" id="GO:0008375">
    <property type="term" value="F:acetylglucosaminyltransferase activity"/>
    <property type="evidence" value="ECO:0007669"/>
    <property type="project" value="Ensembl"/>
</dbReference>
<evidence type="ECO:0000256" key="20">
    <source>
        <dbReference type="ARBA" id="ARBA00046515"/>
    </source>
</evidence>
<feature type="transmembrane region" description="Helical" evidence="25">
    <location>
        <begin position="73"/>
        <end position="94"/>
    </location>
</feature>
<dbReference type="RefSeq" id="XP_035115026.2">
    <property type="nucleotide sequence ID" value="XM_035259135.2"/>
</dbReference>
<keyword evidence="25" id="KW-0812">Transmembrane</keyword>
<evidence type="ECO:0000256" key="21">
    <source>
        <dbReference type="ARBA" id="ARBA00047301"/>
    </source>
</evidence>
<dbReference type="OrthoDB" id="428480at2759"/>
<keyword evidence="5" id="KW-0732">Signal</keyword>
<keyword evidence="7" id="KW-0443">Lipid metabolism</keyword>
<comment type="catalytic activity">
    <reaction evidence="17">
        <text>a ganglioside GM2 (d18:1(4E)) + H2O = a ganglioside GM3 (d18:1(4E)) + N-acetyl-beta-D-galactosamine</text>
        <dbReference type="Rhea" id="RHEA:47940"/>
        <dbReference type="ChEBI" id="CHEBI:15377"/>
        <dbReference type="ChEBI" id="CHEBI:28497"/>
        <dbReference type="ChEBI" id="CHEBI:60065"/>
        <dbReference type="ChEBI" id="CHEBI:71502"/>
    </reaction>
    <physiologicalReaction direction="left-to-right" evidence="17">
        <dbReference type="Rhea" id="RHEA:47941"/>
    </physiologicalReaction>
</comment>
<dbReference type="Ensembl" id="ENSCJAT00000125799.1">
    <property type="protein sequence ID" value="ENSCJAP00000081514.1"/>
    <property type="gene ID" value="ENSCJAG00000018254.5"/>
</dbReference>
<comment type="similarity">
    <text evidence="3">Belongs to the glycosyl hydrolase 20 family.</text>
</comment>
<evidence type="ECO:0000256" key="25">
    <source>
        <dbReference type="SAM" id="Phobius"/>
    </source>
</evidence>
<comment type="subunit">
    <text evidence="20">There are 3 beta-hexosaminidase isozymes: isozyme A (hexosaminidase A) is a heterodimer composed of one subunit alpha and one subunit beta (chain A and B); isozyme B (hexosaminidase B) is a homodimer of two beta subunits (two chains A and B); isozyme S (hexosaminidase S) is a homodimer of two alpha subunits. The composition of the dimer (isozyme A versus isozyme S) has a significant effect on the substrate specificity of the alpha subunit active site.</text>
</comment>
<feature type="domain" description="Beta-hexosaminidase eukaryotic type N-terminal" evidence="27">
    <location>
        <begin position="91"/>
        <end position="213"/>
    </location>
</feature>
<keyword evidence="8" id="KW-0865">Zymogen</keyword>
<dbReference type="CTD" id="3073"/>
<evidence type="ECO:0000256" key="7">
    <source>
        <dbReference type="ARBA" id="ARBA00023098"/>
    </source>
</evidence>
<protein>
    <recommendedName>
        <fullName evidence="14">Beta-hexosaminidase subunit alpha</fullName>
        <ecNumber evidence="4">3.2.1.52</ecNumber>
    </recommendedName>
    <alternativeName>
        <fullName evidence="15">Beta-N-acetylhexosaminidase subunit alpha</fullName>
    </alternativeName>
    <alternativeName>
        <fullName evidence="16">N-acetyl-beta-glucosaminidase subunit alpha</fullName>
    </alternativeName>
</protein>
<dbReference type="GO" id="GO:0006689">
    <property type="term" value="P:ganglioside catabolic process"/>
    <property type="evidence" value="ECO:0007669"/>
    <property type="project" value="Ensembl"/>
</dbReference>
<evidence type="ECO:0000256" key="24">
    <source>
        <dbReference type="SAM" id="MobiDB-lite"/>
    </source>
</evidence>
<evidence type="ECO:0000259" key="27">
    <source>
        <dbReference type="Pfam" id="PF14845"/>
    </source>
</evidence>
<dbReference type="Proteomes" id="UP000008225">
    <property type="component" value="Chromosome 10"/>
</dbReference>
<dbReference type="GO" id="GO:0030209">
    <property type="term" value="P:dermatan sulfate proteoglycan catabolic process"/>
    <property type="evidence" value="ECO:0007669"/>
    <property type="project" value="Ensembl"/>
</dbReference>
<keyword evidence="29" id="KW-1185">Reference proteome</keyword>
<evidence type="ECO:0000256" key="23">
    <source>
        <dbReference type="PIRSR" id="PIRSR625705-1"/>
    </source>
</evidence>
<dbReference type="GO" id="GO:0050885">
    <property type="term" value="P:neuromuscular process controlling balance"/>
    <property type="evidence" value="ECO:0007669"/>
    <property type="project" value="Ensembl"/>
</dbReference>
<evidence type="ECO:0000256" key="13">
    <source>
        <dbReference type="ARBA" id="ARBA00023505"/>
    </source>
</evidence>
<evidence type="ECO:0000256" key="10">
    <source>
        <dbReference type="ARBA" id="ARBA00023180"/>
    </source>
</evidence>
<dbReference type="GO" id="GO:1905379">
    <property type="term" value="C:beta-N-acetylhexosaminidase complex"/>
    <property type="evidence" value="ECO:0007669"/>
    <property type="project" value="Ensembl"/>
</dbReference>
<dbReference type="OMA" id="RLWSNEK"/>
<comment type="function">
    <text evidence="19">Hydrolyzes the non-reducing end N-acetyl-D-hexosamine and/or sulfated N-acetyl-D-hexosamine of glycoconjugates, such as the oligosaccharide moieties from proteins and neutral glycolipids, or from certain mucopolysaccharides. The isozyme S is as active as the isozyme A on the anionic bis-sulfated glycans, the chondroitin-6-sulfate trisaccharide (C6S-3), and the dermatan sulfate pentasaccharide, and the sulfated glycosphingolipid SM2. The isozyme B does not hydrolyze each of these substrates, however hydrolyzes efficiently neutral oligosaccharide. Only the isozyme A is responsible for the degradation of GM2 gangliosides in the presence of GM2A.</text>
</comment>
<evidence type="ECO:0000256" key="9">
    <source>
        <dbReference type="ARBA" id="ARBA00023157"/>
    </source>
</evidence>
<keyword evidence="25" id="KW-0472">Membrane</keyword>
<keyword evidence="6" id="KW-0378">Hydrolase</keyword>
<dbReference type="InterPro" id="IPR017853">
    <property type="entry name" value="GH"/>
</dbReference>
<dbReference type="InterPro" id="IPR015883">
    <property type="entry name" value="Glyco_hydro_20_cat"/>
</dbReference>
<dbReference type="GO" id="GO:0042552">
    <property type="term" value="P:myelination"/>
    <property type="evidence" value="ECO:0007669"/>
    <property type="project" value="Ensembl"/>
</dbReference>
<comment type="catalytic activity">
    <reaction evidence="18">
        <text>a ganglioside GM2 + H2O = a ganglioside GM3 + N-acetyl-beta-D-galactosamine</text>
        <dbReference type="Rhea" id="RHEA:47968"/>
        <dbReference type="ChEBI" id="CHEBI:15377"/>
        <dbReference type="ChEBI" id="CHEBI:28497"/>
        <dbReference type="ChEBI" id="CHEBI:79210"/>
        <dbReference type="ChEBI" id="CHEBI:79218"/>
    </reaction>
    <physiologicalReaction direction="left-to-right" evidence="18">
        <dbReference type="Rhea" id="RHEA:47969"/>
    </physiologicalReaction>
</comment>
<evidence type="ECO:0000259" key="26">
    <source>
        <dbReference type="Pfam" id="PF00728"/>
    </source>
</evidence>
<evidence type="ECO:0000256" key="14">
    <source>
        <dbReference type="ARBA" id="ARBA00040940"/>
    </source>
</evidence>
<dbReference type="GO" id="GO:0006024">
    <property type="term" value="P:glycosaminoglycan biosynthetic process"/>
    <property type="evidence" value="ECO:0007669"/>
    <property type="project" value="Ensembl"/>
</dbReference>
<sequence>MQTLCTPRYEQREPDLQAGSERAGSGSSRGRRRRAASDHVIRRWSRGRRSPDQGPTWPAPSKRGDRRAMASSGLWFSLLLAAAFVGRVTALWPWPQNIQTSDRSYVLYPNNFQFQYDVSSAAQPGCSVLDEAFRRYRDLLFGSGSWPRPYLTGKQHILEKNVLVVSVVTPGCNQLPTLESVENYTLSINDDQCLLLSKTVWGALRGLETFSQLVWKSAEGTFFINKTEIEDFPRFPHRGLLLDTSRHYLPLSSILDTLDVMAYNKLNVFHWHLVDDPSFPYESFTFPELTRKGSYNPVTHIYTAQDVKEVIEYARLRGIRVLAEFDTPGHTLSWGPGIPGLLTPCYSGSEPSGTFGPVNPSLNKTYDFMSTFFLEVSSVFPDFYLHLGGDEVDFTCWKSNPDIQDFMKKKGFGEDFKQLESFYIQTLLDIVSSYGKGYVVWQEVFDNKVKVRPDTIIQVWREETPVNYTKELELVTKAGFRALLSAPWYLNRISYNPDWKEFYLVEPLAFEGTPEQKALVIGGEACMWGEYVDNTNLVPRLWPRAGAVAERLWSNKLTSDLTFAYERLSHFRCELLRLRGRRTCLRLGVRKRLVEDTEDRDVRWGGMGLAPRNWLNSGNGEEESPSTPSGNAQTFGGVCV</sequence>
<evidence type="ECO:0000256" key="5">
    <source>
        <dbReference type="ARBA" id="ARBA00022729"/>
    </source>
</evidence>